<reference evidence="4 5" key="1">
    <citation type="journal article" date="2022" name="Nat. Genet.">
        <title>Improved pea reference genome and pan-genome highlight genomic features and evolutionary characteristics.</title>
        <authorList>
            <person name="Yang T."/>
            <person name="Liu R."/>
            <person name="Luo Y."/>
            <person name="Hu S."/>
            <person name="Wang D."/>
            <person name="Wang C."/>
            <person name="Pandey M.K."/>
            <person name="Ge S."/>
            <person name="Xu Q."/>
            <person name="Li N."/>
            <person name="Li G."/>
            <person name="Huang Y."/>
            <person name="Saxena R.K."/>
            <person name="Ji Y."/>
            <person name="Li M."/>
            <person name="Yan X."/>
            <person name="He Y."/>
            <person name="Liu Y."/>
            <person name="Wang X."/>
            <person name="Xiang C."/>
            <person name="Varshney R.K."/>
            <person name="Ding H."/>
            <person name="Gao S."/>
            <person name="Zong X."/>
        </authorList>
    </citation>
    <scope>NUCLEOTIDE SEQUENCE [LARGE SCALE GENOMIC DNA]</scope>
    <source>
        <strain evidence="4 5">cv. Zhongwan 6</strain>
    </source>
</reference>
<protein>
    <recommendedName>
        <fullName evidence="6">Filament-like plant protein 7</fullName>
    </recommendedName>
</protein>
<organism evidence="4 5">
    <name type="scientific">Pisum sativum</name>
    <name type="common">Garden pea</name>
    <name type="synonym">Lathyrus oleraceus</name>
    <dbReference type="NCBI Taxonomy" id="3888"/>
    <lineage>
        <taxon>Eukaryota</taxon>
        <taxon>Viridiplantae</taxon>
        <taxon>Streptophyta</taxon>
        <taxon>Embryophyta</taxon>
        <taxon>Tracheophyta</taxon>
        <taxon>Spermatophyta</taxon>
        <taxon>Magnoliopsida</taxon>
        <taxon>eudicotyledons</taxon>
        <taxon>Gunneridae</taxon>
        <taxon>Pentapetalae</taxon>
        <taxon>rosids</taxon>
        <taxon>fabids</taxon>
        <taxon>Fabales</taxon>
        <taxon>Fabaceae</taxon>
        <taxon>Papilionoideae</taxon>
        <taxon>50 kb inversion clade</taxon>
        <taxon>NPAAA clade</taxon>
        <taxon>Hologalegina</taxon>
        <taxon>IRL clade</taxon>
        <taxon>Fabeae</taxon>
        <taxon>Lathyrus</taxon>
    </lineage>
</organism>
<dbReference type="Pfam" id="PF05911">
    <property type="entry name" value="FPP"/>
    <property type="match status" value="3"/>
</dbReference>
<dbReference type="PANTHER" id="PTHR31580:SF31">
    <property type="entry name" value="FILAMENT-LIKE PLANT PROTEIN"/>
    <property type="match status" value="1"/>
</dbReference>
<name>A0A9D5B9Y9_PEA</name>
<gene>
    <name evidence="4" type="ORF">KIW84_024923</name>
</gene>
<comment type="caution">
    <text evidence="4">The sequence shown here is derived from an EMBL/GenBank/DDBJ whole genome shotgun (WGS) entry which is preliminary data.</text>
</comment>
<comment type="similarity">
    <text evidence="1">Belongs to the FPP family.</text>
</comment>
<dbReference type="InterPro" id="IPR008587">
    <property type="entry name" value="FPP_plant"/>
</dbReference>
<accession>A0A9D5B9Y9</accession>
<evidence type="ECO:0000313" key="5">
    <source>
        <dbReference type="Proteomes" id="UP001058974"/>
    </source>
</evidence>
<sequence>MDQKQWNWGKKSREKSILETDKTNLTSKENHEVLVLLDDKEKLEKELKRLNDKLVLALSECNTKDEHMKKQTKIVQEAVSGWEKAEAEMLSMKEHLEESIHQELVYEERVVYLDCTLKECMQQLNFVREEQERRIYDALTKASIEFDKSRIVLEEQLSETGKRLAKTVIENSYLNKSIIVKDNLIEDMERQLIEAEADRDALMIQLESVEKDNASLKYEARLLQKELDTRNEVQFSRVMLPRKASKPLELESEIDSKGQVALEKPRSNLELQELSSVSVSEIGNDDDASCTESSASALISESEYFRSPKQQESLSCKSFGPSDINLMDDFIEMEKLAVVTVEKIEDQSTFDSGNDSCQFDAPNAETPSIKRTRIQSQRDLHKSIGKMIELIEGINMPADDDNNHEASTGYMVRLFQWKTSDLSDVLQKFLNACYSLLNGKADHENFGIELTTALEWIINHCFSVHDVSSMKDEVKKQFDWDEIGSFTDAEKLQTDTNRFQELEKTIASLRFELQTLKESNKRLEDQIQNERSLNRDHDSQLTETELNEAYHKILELEVELESKNHYCEELDTKFVELQLQLESTKRTHSNEYINQKNEPLRTEWEITAASEKLAECQETILILEKQLKALAAKKDMSLFDNIIAAHRRPMITNTSSVSLPFKETKNRASLLDQMLADDDAKTKACKASEKGFMQPLEKIVVLTGVRGNDDGVNVNSLAILPAKKSGRRGFWKRMLGTRRKPKRKQVYQFNK</sequence>
<feature type="coiled-coil region" evidence="3">
    <location>
        <begin position="33"/>
        <end position="60"/>
    </location>
</feature>
<dbReference type="EMBL" id="JAMSHJ010000002">
    <property type="protein sequence ID" value="KAI5439328.1"/>
    <property type="molecule type" value="Genomic_DNA"/>
</dbReference>
<dbReference type="Proteomes" id="UP001058974">
    <property type="component" value="Chromosome 2"/>
</dbReference>
<proteinExistence type="inferred from homology"/>
<evidence type="ECO:0000256" key="1">
    <source>
        <dbReference type="ARBA" id="ARBA00005921"/>
    </source>
</evidence>
<dbReference type="PANTHER" id="PTHR31580">
    <property type="entry name" value="FILAMENT-LIKE PLANT PROTEIN 4"/>
    <property type="match status" value="1"/>
</dbReference>
<evidence type="ECO:0000256" key="3">
    <source>
        <dbReference type="SAM" id="Coils"/>
    </source>
</evidence>
<dbReference type="OrthoDB" id="1917992at2759"/>
<feature type="coiled-coil region" evidence="3">
    <location>
        <begin position="567"/>
        <end position="633"/>
    </location>
</feature>
<dbReference type="Gramene" id="PSAT_LOCUS8084_t1">
    <property type="protein sequence ID" value="CAL5187863.1"/>
    <property type="gene ID" value="PSAT_LOCUS8084"/>
</dbReference>
<keyword evidence="5" id="KW-1185">Reference proteome</keyword>
<evidence type="ECO:0000256" key="2">
    <source>
        <dbReference type="ARBA" id="ARBA00023054"/>
    </source>
</evidence>
<feature type="coiled-coil region" evidence="3">
    <location>
        <begin position="499"/>
        <end position="540"/>
    </location>
</feature>
<evidence type="ECO:0008006" key="6">
    <source>
        <dbReference type="Google" id="ProtNLM"/>
    </source>
</evidence>
<evidence type="ECO:0000313" key="4">
    <source>
        <dbReference type="EMBL" id="KAI5439328.1"/>
    </source>
</evidence>
<dbReference type="AlphaFoldDB" id="A0A9D5B9Y9"/>
<dbReference type="Gramene" id="Psat02G0492300-T1">
    <property type="protein sequence ID" value="KAI5439328.1"/>
    <property type="gene ID" value="KIW84_024923"/>
</dbReference>
<feature type="coiled-coil region" evidence="3">
    <location>
        <begin position="185"/>
        <end position="226"/>
    </location>
</feature>
<keyword evidence="2 3" id="KW-0175">Coiled coil</keyword>